<dbReference type="Gene3D" id="1.20.1530.20">
    <property type="match status" value="1"/>
</dbReference>
<accession>A0A9D2C0C0</accession>
<evidence type="ECO:0000313" key="9">
    <source>
        <dbReference type="EMBL" id="HIY22370.1"/>
    </source>
</evidence>
<evidence type="ECO:0000256" key="8">
    <source>
        <dbReference type="SAM" id="Phobius"/>
    </source>
</evidence>
<protein>
    <submittedName>
        <fullName evidence="9">AEC family transporter</fullName>
    </submittedName>
</protein>
<evidence type="ECO:0000256" key="6">
    <source>
        <dbReference type="ARBA" id="ARBA00022989"/>
    </source>
</evidence>
<organism evidence="9 10">
    <name type="scientific">Candidatus Flavonifractor merdigallinarum</name>
    <dbReference type="NCBI Taxonomy" id="2838589"/>
    <lineage>
        <taxon>Bacteria</taxon>
        <taxon>Bacillati</taxon>
        <taxon>Bacillota</taxon>
        <taxon>Clostridia</taxon>
        <taxon>Eubacteriales</taxon>
        <taxon>Oscillospiraceae</taxon>
        <taxon>Flavonifractor</taxon>
    </lineage>
</organism>
<feature type="transmembrane region" description="Helical" evidence="8">
    <location>
        <begin position="281"/>
        <end position="303"/>
    </location>
</feature>
<evidence type="ECO:0000256" key="7">
    <source>
        <dbReference type="ARBA" id="ARBA00023136"/>
    </source>
</evidence>
<dbReference type="InterPro" id="IPR004776">
    <property type="entry name" value="Mem_transp_PIN-like"/>
</dbReference>
<dbReference type="Proteomes" id="UP000823868">
    <property type="component" value="Unassembled WGS sequence"/>
</dbReference>
<evidence type="ECO:0000256" key="4">
    <source>
        <dbReference type="ARBA" id="ARBA00022475"/>
    </source>
</evidence>
<keyword evidence="4" id="KW-1003">Cell membrane</keyword>
<reference evidence="9" key="2">
    <citation type="submission" date="2021-04" db="EMBL/GenBank/DDBJ databases">
        <authorList>
            <person name="Gilroy R."/>
        </authorList>
    </citation>
    <scope>NUCLEOTIDE SEQUENCE</scope>
    <source>
        <strain evidence="9">ChiBcec16_6824</strain>
    </source>
</reference>
<comment type="subcellular location">
    <subcellularLocation>
        <location evidence="1">Cell membrane</location>
        <topology evidence="1">Multi-pass membrane protein</topology>
    </subcellularLocation>
</comment>
<gene>
    <name evidence="9" type="ORF">H9841_10795</name>
</gene>
<comment type="caution">
    <text evidence="9">The sequence shown here is derived from an EMBL/GenBank/DDBJ whole genome shotgun (WGS) entry which is preliminary data.</text>
</comment>
<dbReference type="InterPro" id="IPR038770">
    <property type="entry name" value="Na+/solute_symporter_sf"/>
</dbReference>
<feature type="transmembrane region" description="Helical" evidence="8">
    <location>
        <begin position="128"/>
        <end position="148"/>
    </location>
</feature>
<proteinExistence type="inferred from homology"/>
<dbReference type="AlphaFoldDB" id="A0A9D2C0C0"/>
<dbReference type="PANTHER" id="PTHR36838">
    <property type="entry name" value="AUXIN EFFLUX CARRIER FAMILY PROTEIN"/>
    <property type="match status" value="1"/>
</dbReference>
<evidence type="ECO:0000256" key="3">
    <source>
        <dbReference type="ARBA" id="ARBA00022448"/>
    </source>
</evidence>
<feature type="transmembrane region" description="Helical" evidence="8">
    <location>
        <begin position="6"/>
        <end position="25"/>
    </location>
</feature>
<keyword evidence="6 8" id="KW-1133">Transmembrane helix</keyword>
<dbReference type="Pfam" id="PF03547">
    <property type="entry name" value="Mem_trans"/>
    <property type="match status" value="2"/>
</dbReference>
<sequence length="310" mass="33281">MLNYFLTVVSQVITLFLLMAVGYVLGRMGRIDREGCAQFTFLLLYIVTPCVIVDTMQVHLEDSLLRELGLALFLMIGLYLCYSLFAIPLARTAPLDTRAPLQFGAIYGNVGFMGLPLAEAVLGSEARIYAVLTMVVFNVYSWIHGVLLMGGRKALSPVRAVLNPGTVSLVLGLPCLLFGLRLPGSIQTAVGFVADLNTPLAMVVIGAQMSAVDLPATLRQLRLYTASAMRLVVLPFFTALVLLPFHLSTLLYCTMVILSGAPSAGSTSMFAQRFGRDTATAAQLVSLSTVLSILTLPLMAVLAQQLSALG</sequence>
<dbReference type="PANTHER" id="PTHR36838:SF1">
    <property type="entry name" value="SLR1864 PROTEIN"/>
    <property type="match status" value="1"/>
</dbReference>
<feature type="transmembrane region" description="Helical" evidence="8">
    <location>
        <begin position="101"/>
        <end position="122"/>
    </location>
</feature>
<feature type="transmembrane region" description="Helical" evidence="8">
    <location>
        <begin position="160"/>
        <end position="180"/>
    </location>
</feature>
<evidence type="ECO:0000256" key="5">
    <source>
        <dbReference type="ARBA" id="ARBA00022692"/>
    </source>
</evidence>
<feature type="transmembrane region" description="Helical" evidence="8">
    <location>
        <begin position="37"/>
        <end position="56"/>
    </location>
</feature>
<dbReference type="EMBL" id="DXDX01000197">
    <property type="protein sequence ID" value="HIY22370.1"/>
    <property type="molecule type" value="Genomic_DNA"/>
</dbReference>
<feature type="transmembrane region" description="Helical" evidence="8">
    <location>
        <begin position="68"/>
        <end position="89"/>
    </location>
</feature>
<keyword evidence="3" id="KW-0813">Transport</keyword>
<dbReference type="GO" id="GO:0005886">
    <property type="term" value="C:plasma membrane"/>
    <property type="evidence" value="ECO:0007669"/>
    <property type="project" value="UniProtKB-SubCell"/>
</dbReference>
<evidence type="ECO:0000256" key="2">
    <source>
        <dbReference type="ARBA" id="ARBA00010145"/>
    </source>
</evidence>
<name>A0A9D2C0C0_9FIRM</name>
<evidence type="ECO:0000313" key="10">
    <source>
        <dbReference type="Proteomes" id="UP000823868"/>
    </source>
</evidence>
<keyword evidence="5 8" id="KW-0812">Transmembrane</keyword>
<evidence type="ECO:0000256" key="1">
    <source>
        <dbReference type="ARBA" id="ARBA00004651"/>
    </source>
</evidence>
<comment type="similarity">
    <text evidence="2">Belongs to the auxin efflux carrier (TC 2.A.69) family.</text>
</comment>
<keyword evidence="7 8" id="KW-0472">Membrane</keyword>
<dbReference type="GO" id="GO:0055085">
    <property type="term" value="P:transmembrane transport"/>
    <property type="evidence" value="ECO:0007669"/>
    <property type="project" value="InterPro"/>
</dbReference>
<reference evidence="9" key="1">
    <citation type="journal article" date="2021" name="PeerJ">
        <title>Extensive microbial diversity within the chicken gut microbiome revealed by metagenomics and culture.</title>
        <authorList>
            <person name="Gilroy R."/>
            <person name="Ravi A."/>
            <person name="Getino M."/>
            <person name="Pursley I."/>
            <person name="Horton D.L."/>
            <person name="Alikhan N.F."/>
            <person name="Baker D."/>
            <person name="Gharbi K."/>
            <person name="Hall N."/>
            <person name="Watson M."/>
            <person name="Adriaenssens E.M."/>
            <person name="Foster-Nyarko E."/>
            <person name="Jarju S."/>
            <person name="Secka A."/>
            <person name="Antonio M."/>
            <person name="Oren A."/>
            <person name="Chaudhuri R.R."/>
            <person name="La Ragione R."/>
            <person name="Hildebrand F."/>
            <person name="Pallen M.J."/>
        </authorList>
    </citation>
    <scope>NUCLEOTIDE SEQUENCE</scope>
    <source>
        <strain evidence="9">ChiBcec16_6824</strain>
    </source>
</reference>
<feature type="transmembrane region" description="Helical" evidence="8">
    <location>
        <begin position="231"/>
        <end position="261"/>
    </location>
</feature>